<sequence>MDAGRICCGRMGGAEKRGLMEVCLSDDGVRHARYVRVGVYGIVR</sequence>
<organism evidence="1 2">
    <name type="scientific">Bifidobacterium bifidum</name>
    <dbReference type="NCBI Taxonomy" id="1681"/>
    <lineage>
        <taxon>Bacteria</taxon>
        <taxon>Bacillati</taxon>
        <taxon>Actinomycetota</taxon>
        <taxon>Actinomycetes</taxon>
        <taxon>Bifidobacteriales</taxon>
        <taxon>Bifidobacteriaceae</taxon>
        <taxon>Bifidobacterium</taxon>
    </lineage>
</organism>
<comment type="caution">
    <text evidence="1">The sequence shown here is derived from an EMBL/GenBank/DDBJ whole genome shotgun (WGS) entry which is preliminary data.</text>
</comment>
<proteinExistence type="predicted"/>
<dbReference type="AlphaFoldDB" id="A0A133KMY4"/>
<name>A0A133KMY4_BIFBI</name>
<evidence type="ECO:0000313" key="2">
    <source>
        <dbReference type="Proteomes" id="UP000070092"/>
    </source>
</evidence>
<reference evidence="1 2" key="1">
    <citation type="submission" date="2016-01" db="EMBL/GenBank/DDBJ databases">
        <authorList>
            <person name="Oliw E.H."/>
        </authorList>
    </citation>
    <scope>NUCLEOTIDE SEQUENCE [LARGE SCALE GENOMIC DNA]</scope>
    <source>
        <strain evidence="1 2">MJR8628B</strain>
    </source>
</reference>
<dbReference type="Proteomes" id="UP000070092">
    <property type="component" value="Unassembled WGS sequence"/>
</dbReference>
<accession>A0A133KMY4</accession>
<protein>
    <submittedName>
        <fullName evidence="1">Uncharacterized protein</fullName>
    </submittedName>
</protein>
<evidence type="ECO:0000313" key="1">
    <source>
        <dbReference type="EMBL" id="KWZ80866.1"/>
    </source>
</evidence>
<dbReference type="EMBL" id="LRPO01000039">
    <property type="protein sequence ID" value="KWZ80866.1"/>
    <property type="molecule type" value="Genomic_DNA"/>
</dbReference>
<dbReference type="PATRIC" id="fig|1681.53.peg.1418"/>
<gene>
    <name evidence="1" type="ORF">HMPREF3196_01440</name>
</gene>